<dbReference type="RefSeq" id="WP_139606101.1">
    <property type="nucleotide sequence ID" value="NZ_VDCQ01000059.1"/>
</dbReference>
<dbReference type="InterPro" id="IPR015943">
    <property type="entry name" value="WD40/YVTN_repeat-like_dom_sf"/>
</dbReference>
<reference evidence="4 5" key="1">
    <citation type="submission" date="2019-05" db="EMBL/GenBank/DDBJ databases">
        <title>We sequenced the genome of Paenibacillus hemerocallicola KCTC 33185 for further insight into its adaptation and study the phylogeny of Paenibacillus.</title>
        <authorList>
            <person name="Narsing Rao M.P."/>
        </authorList>
    </citation>
    <scope>NUCLEOTIDE SEQUENCE [LARGE SCALE GENOMIC DNA]</scope>
    <source>
        <strain evidence="4 5">KCTC 33185</strain>
    </source>
</reference>
<evidence type="ECO:0000313" key="5">
    <source>
        <dbReference type="Proteomes" id="UP000307943"/>
    </source>
</evidence>
<comment type="caution">
    <text evidence="4">The sequence shown here is derived from an EMBL/GenBank/DDBJ whole genome shotgun (WGS) entry which is preliminary data.</text>
</comment>
<dbReference type="Gene3D" id="2.130.10.10">
    <property type="entry name" value="YVTN repeat-like/Quinoprotein amine dehydrogenase"/>
    <property type="match status" value="1"/>
</dbReference>
<gene>
    <name evidence="4" type="ORF">FE784_30795</name>
</gene>
<protein>
    <recommendedName>
        <fullName evidence="3">CBM-cenC domain-containing protein</fullName>
    </recommendedName>
</protein>
<organism evidence="4 5">
    <name type="scientific">Paenibacillus hemerocallicola</name>
    <dbReference type="NCBI Taxonomy" id="1172614"/>
    <lineage>
        <taxon>Bacteria</taxon>
        <taxon>Bacillati</taxon>
        <taxon>Bacillota</taxon>
        <taxon>Bacilli</taxon>
        <taxon>Bacillales</taxon>
        <taxon>Paenibacillaceae</taxon>
        <taxon>Paenibacillus</taxon>
    </lineage>
</organism>
<feature type="chain" id="PRO_5022964747" description="CBM-cenC domain-containing protein" evidence="2">
    <location>
        <begin position="31"/>
        <end position="830"/>
    </location>
</feature>
<dbReference type="SUPFAM" id="SSF101898">
    <property type="entry name" value="NHL repeat"/>
    <property type="match status" value="2"/>
</dbReference>
<evidence type="ECO:0000313" key="4">
    <source>
        <dbReference type="EMBL" id="TNJ62453.1"/>
    </source>
</evidence>
<dbReference type="GO" id="GO:0016798">
    <property type="term" value="F:hydrolase activity, acting on glycosyl bonds"/>
    <property type="evidence" value="ECO:0007669"/>
    <property type="project" value="InterPro"/>
</dbReference>
<dbReference type="SUPFAM" id="SSF49785">
    <property type="entry name" value="Galactose-binding domain-like"/>
    <property type="match status" value="1"/>
</dbReference>
<dbReference type="OrthoDB" id="843723at2"/>
<dbReference type="Proteomes" id="UP000307943">
    <property type="component" value="Unassembled WGS sequence"/>
</dbReference>
<feature type="domain" description="CBM-cenC" evidence="3">
    <location>
        <begin position="34"/>
        <end position="159"/>
    </location>
</feature>
<proteinExistence type="predicted"/>
<dbReference type="Gene3D" id="2.60.120.260">
    <property type="entry name" value="Galactose-binding domain-like"/>
    <property type="match status" value="1"/>
</dbReference>
<name>A0A5C4T0E4_9BACL</name>
<dbReference type="InterPro" id="IPR008979">
    <property type="entry name" value="Galactose-bd-like_sf"/>
</dbReference>
<dbReference type="InterPro" id="IPR003305">
    <property type="entry name" value="CenC_carb-bd"/>
</dbReference>
<dbReference type="AlphaFoldDB" id="A0A5C4T0E4"/>
<dbReference type="EMBL" id="VDCQ01000059">
    <property type="protein sequence ID" value="TNJ62453.1"/>
    <property type="molecule type" value="Genomic_DNA"/>
</dbReference>
<accession>A0A5C4T0E4</accession>
<evidence type="ECO:0000259" key="3">
    <source>
        <dbReference type="Pfam" id="PF02018"/>
    </source>
</evidence>
<evidence type="ECO:0000256" key="1">
    <source>
        <dbReference type="ARBA" id="ARBA00022801"/>
    </source>
</evidence>
<evidence type="ECO:0000256" key="2">
    <source>
        <dbReference type="SAM" id="SignalP"/>
    </source>
</evidence>
<feature type="signal peptide" evidence="2">
    <location>
        <begin position="1"/>
        <end position="30"/>
    </location>
</feature>
<sequence length="830" mass="88130">MNARTRKGLSLLLSLVVCMAGMFLITPVQAADLLISNHSFENDLTGWTQTFGAGNPNGTLSAVTEQADDGTKSLKLTDNDPAGAFGLESAKLAAAAATTYVAYSRVYVTSGNADLYIRFYNSSNAYISGAFTSISTPSGEWTNIQVKMTAPANTAKVAVLLYSNKESVGTAYWDNVLISKEFTGLGVQVYDASPNGTTFGIGPNAHKAYGVVTGSGSHLPKMEVIDTNTESVTSVVTFPSGTTNPTGVWAAATSTDESIYFGAYSNGRLYKHTAGTTTISDLGQASSGETIIYDLKAGTNGKIYGGTFDSAAFFKYTPTAGFAQIGSKPFASGKNYIRALAYDATHDVTYLGVGANAAVLRFDNVTGETTDILSSAYSGISLPGSIDYTGDRVFVGIGGTMVVLKVTENPDGSFQSVATDAAVGATSHASPEHNGKVYFTNTGKLYAYDIASKTASNLGFDVGGRVKRFEWVTLTDQTGFPGKTLVGICAINNQTYILKYNPQNGMFRLAQVGGAAKIPGDLNMISTGPEGNIYTSAYLTGGIGIYKPIRGDGNDALEEVMHSPITQVDKMGAYNGKMYFAAYPGGNLYEYDPSLPWAGNVNPRLLVSTATQGQDRPKALAFGEGKVFMGTAAKTGAMDGALTVYNLTTGASTVHAGIVNDQSVIALAYFNGKVYGGTTVRGGYSTTPTTTAAEFFIYDPATGTIAKPPMPVAGIKAVTELIVVDNKIWGFADGYLLVFNPANNTFEYFEQKYTDVSYPNGTYRDADLVTVAKDPNYVYGTIKNTYLFKINKSTKAVTNIVTTGADMLTGDFFGNLYYKKNDSELWRYSY</sequence>
<keyword evidence="1" id="KW-0378">Hydrolase</keyword>
<keyword evidence="5" id="KW-1185">Reference proteome</keyword>
<dbReference type="Pfam" id="PF02018">
    <property type="entry name" value="CBM_4_9"/>
    <property type="match status" value="1"/>
</dbReference>
<dbReference type="SUPFAM" id="SSF63829">
    <property type="entry name" value="Calcium-dependent phosphotriesterase"/>
    <property type="match status" value="1"/>
</dbReference>
<keyword evidence="2" id="KW-0732">Signal</keyword>